<dbReference type="STRING" id="1034346.GCA_000313565_03168"/>
<dbReference type="EMBL" id="QJKH01000018">
    <property type="protein sequence ID" value="PXX75314.1"/>
    <property type="molecule type" value="Genomic_DNA"/>
</dbReference>
<proteinExistence type="predicted"/>
<reference evidence="1 2" key="1">
    <citation type="submission" date="2018-05" db="EMBL/GenBank/DDBJ databases">
        <title>Genomic Encyclopedia of Type Strains, Phase IV (KMG-IV): sequencing the most valuable type-strain genomes for metagenomic binning, comparative biology and taxonomic classification.</title>
        <authorList>
            <person name="Goeker M."/>
        </authorList>
    </citation>
    <scope>NUCLEOTIDE SEQUENCE [LARGE SCALE GENOMIC DNA]</scope>
    <source>
        <strain evidence="1 2">JC118</strain>
    </source>
</reference>
<keyword evidence="2" id="KW-1185">Reference proteome</keyword>
<dbReference type="RefSeq" id="WP_022939447.1">
    <property type="nucleotide sequence ID" value="NZ_CABKRQ010000009.1"/>
</dbReference>
<evidence type="ECO:0000313" key="1">
    <source>
        <dbReference type="EMBL" id="PXX75314.1"/>
    </source>
</evidence>
<sequence length="104" mass="12468">MKSKRKKRHEIFNSLLQDEKVCYRTQSTINLHKHHIFAGSHRNKSEKYGLWVWLRNDWHNGASYSVHADPTGELAVHLKQEAQRRFEAIYGHEKFMKEFGKNYL</sequence>
<evidence type="ECO:0000313" key="2">
    <source>
        <dbReference type="Proteomes" id="UP000247612"/>
    </source>
</evidence>
<protein>
    <submittedName>
        <fullName evidence="1">Uncharacterized protein</fullName>
    </submittedName>
</protein>
<dbReference type="Proteomes" id="UP000247612">
    <property type="component" value="Unassembled WGS sequence"/>
</dbReference>
<organism evidence="1 2">
    <name type="scientific">Dielma fastidiosa</name>
    <dbReference type="NCBI Taxonomy" id="1034346"/>
    <lineage>
        <taxon>Bacteria</taxon>
        <taxon>Bacillati</taxon>
        <taxon>Bacillota</taxon>
        <taxon>Erysipelotrichia</taxon>
        <taxon>Erysipelotrichales</taxon>
        <taxon>Erysipelotrichaceae</taxon>
        <taxon>Dielma</taxon>
    </lineage>
</organism>
<dbReference type="AlphaFoldDB" id="A0A318KEV5"/>
<comment type="caution">
    <text evidence="1">The sequence shown here is derived from an EMBL/GenBank/DDBJ whole genome shotgun (WGS) entry which is preliminary data.</text>
</comment>
<accession>A0A318KEV5</accession>
<gene>
    <name evidence="1" type="ORF">DES51_11844</name>
</gene>
<name>A0A318KEV5_9FIRM</name>